<sequence length="243" mass="26593">MNLNLSHVTASPLILASACLAATGWLILFIAGCVAGLHGASWWVIIYQLMYVVGLYCVLAKHTFAHYHYSLLVLLAISIAMLTQLSEVLLNRGDGASRTAAGGAVIMIIMQYLWVFLFGSSEDSWFHQSLYGLSTPTSAGTASSIGQQQHSAKEMSTRSLAAPSVEELVSQPPSPYKPDDDSVLAMRDEARAAHSYRANPEDPNELSFDKNEILEILDRRGNWWQARKMDGSIGIVPSNYFPA</sequence>
<feature type="transmembrane region" description="Helical" evidence="10">
    <location>
        <begin position="96"/>
        <end position="118"/>
    </location>
</feature>
<evidence type="ECO:0000256" key="10">
    <source>
        <dbReference type="SAM" id="Phobius"/>
    </source>
</evidence>
<dbReference type="InterPro" id="IPR035522">
    <property type="entry name" value="Sho1_SH3"/>
</dbReference>
<comment type="subcellular location">
    <subcellularLocation>
        <location evidence="1">Cell membrane</location>
        <topology evidence="1">Multi-pass membrane protein</topology>
    </subcellularLocation>
</comment>
<name>A0A1X2HPA6_SYNRA</name>
<proteinExistence type="inferred from homology"/>
<keyword evidence="13" id="KW-1185">Reference proteome</keyword>
<dbReference type="Pfam" id="PF00018">
    <property type="entry name" value="SH3_1"/>
    <property type="match status" value="1"/>
</dbReference>
<feature type="transmembrane region" description="Helical" evidence="10">
    <location>
        <begin position="12"/>
        <end position="34"/>
    </location>
</feature>
<accession>A0A1X2HPA6</accession>
<dbReference type="CDD" id="cd11855">
    <property type="entry name" value="SH3_Sho1p"/>
    <property type="match status" value="1"/>
</dbReference>
<dbReference type="OMA" id="WIVIYEL"/>
<dbReference type="OrthoDB" id="5983572at2759"/>
<feature type="transmembrane region" description="Helical" evidence="10">
    <location>
        <begin position="71"/>
        <end position="90"/>
    </location>
</feature>
<feature type="domain" description="SH3" evidence="11">
    <location>
        <begin position="185"/>
        <end position="243"/>
    </location>
</feature>
<keyword evidence="8 10" id="KW-0472">Membrane</keyword>
<keyword evidence="7" id="KW-0346">Stress response</keyword>
<evidence type="ECO:0000256" key="8">
    <source>
        <dbReference type="ARBA" id="ARBA00023136"/>
    </source>
</evidence>
<evidence type="ECO:0000256" key="1">
    <source>
        <dbReference type="ARBA" id="ARBA00004651"/>
    </source>
</evidence>
<keyword evidence="3 9" id="KW-0728">SH3 domain</keyword>
<dbReference type="STRING" id="13706.A0A1X2HPA6"/>
<comment type="similarity">
    <text evidence="2">Belongs to the SHO1 family.</text>
</comment>
<keyword evidence="4" id="KW-1003">Cell membrane</keyword>
<keyword evidence="5 10" id="KW-0812">Transmembrane</keyword>
<dbReference type="PROSITE" id="PS50002">
    <property type="entry name" value="SH3"/>
    <property type="match status" value="1"/>
</dbReference>
<protein>
    <recommendedName>
        <fullName evidence="11">SH3 domain-containing protein</fullName>
    </recommendedName>
</protein>
<evidence type="ECO:0000256" key="6">
    <source>
        <dbReference type="ARBA" id="ARBA00022989"/>
    </source>
</evidence>
<gene>
    <name evidence="12" type="ORF">BCR43DRAFT_561516</name>
</gene>
<evidence type="ECO:0000259" key="11">
    <source>
        <dbReference type="PROSITE" id="PS50002"/>
    </source>
</evidence>
<evidence type="ECO:0000256" key="3">
    <source>
        <dbReference type="ARBA" id="ARBA00022443"/>
    </source>
</evidence>
<evidence type="ECO:0000256" key="9">
    <source>
        <dbReference type="PROSITE-ProRule" id="PRU00192"/>
    </source>
</evidence>
<feature type="transmembrane region" description="Helical" evidence="10">
    <location>
        <begin position="40"/>
        <end position="59"/>
    </location>
</feature>
<organism evidence="12 13">
    <name type="scientific">Syncephalastrum racemosum</name>
    <name type="common">Filamentous fungus</name>
    <dbReference type="NCBI Taxonomy" id="13706"/>
    <lineage>
        <taxon>Eukaryota</taxon>
        <taxon>Fungi</taxon>
        <taxon>Fungi incertae sedis</taxon>
        <taxon>Mucoromycota</taxon>
        <taxon>Mucoromycotina</taxon>
        <taxon>Mucoromycetes</taxon>
        <taxon>Mucorales</taxon>
        <taxon>Syncephalastraceae</taxon>
        <taxon>Syncephalastrum</taxon>
    </lineage>
</organism>
<comment type="caution">
    <text evidence="12">The sequence shown here is derived from an EMBL/GenBank/DDBJ whole genome shotgun (WGS) entry which is preliminary data.</text>
</comment>
<evidence type="ECO:0000313" key="12">
    <source>
        <dbReference type="EMBL" id="ORZ01225.1"/>
    </source>
</evidence>
<dbReference type="InterPro" id="IPR001452">
    <property type="entry name" value="SH3_domain"/>
</dbReference>
<reference evidence="12 13" key="1">
    <citation type="submission" date="2016-07" db="EMBL/GenBank/DDBJ databases">
        <title>Pervasive Adenine N6-methylation of Active Genes in Fungi.</title>
        <authorList>
            <consortium name="DOE Joint Genome Institute"/>
            <person name="Mondo S.J."/>
            <person name="Dannebaum R.O."/>
            <person name="Kuo R.C."/>
            <person name="Labutti K."/>
            <person name="Haridas S."/>
            <person name="Kuo A."/>
            <person name="Salamov A."/>
            <person name="Ahrendt S.R."/>
            <person name="Lipzen A."/>
            <person name="Sullivan W."/>
            <person name="Andreopoulos W.B."/>
            <person name="Clum A."/>
            <person name="Lindquist E."/>
            <person name="Daum C."/>
            <person name="Ramamoorthy G.K."/>
            <person name="Gryganskyi A."/>
            <person name="Culley D."/>
            <person name="Magnuson J.K."/>
            <person name="James T.Y."/>
            <person name="O'Malley M.A."/>
            <person name="Stajich J.E."/>
            <person name="Spatafora J.W."/>
            <person name="Visel A."/>
            <person name="Grigoriev I.V."/>
        </authorList>
    </citation>
    <scope>NUCLEOTIDE SEQUENCE [LARGE SCALE GENOMIC DNA]</scope>
    <source>
        <strain evidence="12 13">NRRL 2496</strain>
    </source>
</reference>
<keyword evidence="6 10" id="KW-1133">Transmembrane helix</keyword>
<dbReference type="Proteomes" id="UP000242180">
    <property type="component" value="Unassembled WGS sequence"/>
</dbReference>
<dbReference type="SUPFAM" id="SSF50044">
    <property type="entry name" value="SH3-domain"/>
    <property type="match status" value="1"/>
</dbReference>
<dbReference type="SMART" id="SM00326">
    <property type="entry name" value="SH3"/>
    <property type="match status" value="1"/>
</dbReference>
<evidence type="ECO:0000256" key="4">
    <source>
        <dbReference type="ARBA" id="ARBA00022475"/>
    </source>
</evidence>
<evidence type="ECO:0000256" key="5">
    <source>
        <dbReference type="ARBA" id="ARBA00022692"/>
    </source>
</evidence>
<evidence type="ECO:0000256" key="7">
    <source>
        <dbReference type="ARBA" id="ARBA00023016"/>
    </source>
</evidence>
<dbReference type="InParanoid" id="A0A1X2HPA6"/>
<dbReference type="AlphaFoldDB" id="A0A1X2HPA6"/>
<dbReference type="InterPro" id="IPR036028">
    <property type="entry name" value="SH3-like_dom_sf"/>
</dbReference>
<dbReference type="PRINTS" id="PR00452">
    <property type="entry name" value="SH3DOMAIN"/>
</dbReference>
<evidence type="ECO:0000313" key="13">
    <source>
        <dbReference type="Proteomes" id="UP000242180"/>
    </source>
</evidence>
<dbReference type="GO" id="GO:0005886">
    <property type="term" value="C:plasma membrane"/>
    <property type="evidence" value="ECO:0007669"/>
    <property type="project" value="UniProtKB-SubCell"/>
</dbReference>
<dbReference type="EMBL" id="MCGN01000002">
    <property type="protein sequence ID" value="ORZ01225.1"/>
    <property type="molecule type" value="Genomic_DNA"/>
</dbReference>
<evidence type="ECO:0000256" key="2">
    <source>
        <dbReference type="ARBA" id="ARBA00009739"/>
    </source>
</evidence>
<dbReference type="Gene3D" id="2.30.30.40">
    <property type="entry name" value="SH3 Domains"/>
    <property type="match status" value="1"/>
</dbReference>